<accession>A0ABS2WCA2</accession>
<dbReference type="Gene3D" id="3.40.630.30">
    <property type="match status" value="1"/>
</dbReference>
<protein>
    <submittedName>
        <fullName evidence="2">GNAT family N-acetyltransferase</fullName>
    </submittedName>
</protein>
<dbReference type="InterPro" id="IPR016181">
    <property type="entry name" value="Acyl_CoA_acyltransferase"/>
</dbReference>
<reference evidence="2 3" key="1">
    <citation type="submission" date="2021-02" db="EMBL/GenBank/DDBJ databases">
        <title>A novel species of genus Amphritea isolated from a fishpond in China.</title>
        <authorList>
            <person name="Lu H."/>
        </authorList>
    </citation>
    <scope>NUCLEOTIDE SEQUENCE [LARGE SCALE GENOMIC DNA]</scope>
    <source>
        <strain evidence="2 3">RP18W</strain>
    </source>
</reference>
<gene>
    <name evidence="2" type="ORF">JW498_18285</name>
</gene>
<dbReference type="InterPro" id="IPR052564">
    <property type="entry name" value="N-acetyltrans/Recomb-assoc"/>
</dbReference>
<dbReference type="PROSITE" id="PS51186">
    <property type="entry name" value="GNAT"/>
    <property type="match status" value="1"/>
</dbReference>
<organism evidence="2 3">
    <name type="scientific">Amphritea pacifica</name>
    <dbReference type="NCBI Taxonomy" id="2811233"/>
    <lineage>
        <taxon>Bacteria</taxon>
        <taxon>Pseudomonadati</taxon>
        <taxon>Pseudomonadota</taxon>
        <taxon>Gammaproteobacteria</taxon>
        <taxon>Oceanospirillales</taxon>
        <taxon>Oceanospirillaceae</taxon>
        <taxon>Amphritea</taxon>
    </lineage>
</organism>
<dbReference type="RefSeq" id="WP_205212190.1">
    <property type="nucleotide sequence ID" value="NZ_JAFFZO010000044.1"/>
</dbReference>
<comment type="caution">
    <text evidence="2">The sequence shown here is derived from an EMBL/GenBank/DDBJ whole genome shotgun (WGS) entry which is preliminary data.</text>
</comment>
<dbReference type="EMBL" id="JAFFZP010000037">
    <property type="protein sequence ID" value="MBN0989319.1"/>
    <property type="molecule type" value="Genomic_DNA"/>
</dbReference>
<dbReference type="PANTHER" id="PTHR43451">
    <property type="entry name" value="ACETYLTRANSFERASE (GNAT) FAMILY PROTEIN"/>
    <property type="match status" value="1"/>
</dbReference>
<sequence length="163" mass="18720">MKIQTYCADNAREIADLFHQSVQAIDSSLYSPEQKEAWAPTPVNYERWAERLNAKKPFIAFIDGCVAGFIELDADGHIDCTYTHPDFQGRGVASRLYERLLDEARARNIKRLYVEASLVAKPFFEHRGFSVIKTNEVQRNGVTLINFSMELNLSRYNQMKPIT</sequence>
<evidence type="ECO:0000313" key="3">
    <source>
        <dbReference type="Proteomes" id="UP000760472"/>
    </source>
</evidence>
<keyword evidence="3" id="KW-1185">Reference proteome</keyword>
<dbReference type="InterPro" id="IPR000182">
    <property type="entry name" value="GNAT_dom"/>
</dbReference>
<dbReference type="Pfam" id="PF13673">
    <property type="entry name" value="Acetyltransf_10"/>
    <property type="match status" value="1"/>
</dbReference>
<dbReference type="CDD" id="cd04301">
    <property type="entry name" value="NAT_SF"/>
    <property type="match status" value="1"/>
</dbReference>
<evidence type="ECO:0000313" key="2">
    <source>
        <dbReference type="EMBL" id="MBN0989319.1"/>
    </source>
</evidence>
<evidence type="ECO:0000259" key="1">
    <source>
        <dbReference type="PROSITE" id="PS51186"/>
    </source>
</evidence>
<dbReference type="Proteomes" id="UP000760472">
    <property type="component" value="Unassembled WGS sequence"/>
</dbReference>
<name>A0ABS2WCA2_9GAMM</name>
<dbReference type="SUPFAM" id="SSF55729">
    <property type="entry name" value="Acyl-CoA N-acyltransferases (Nat)"/>
    <property type="match status" value="1"/>
</dbReference>
<feature type="domain" description="N-acetyltransferase" evidence="1">
    <location>
        <begin position="12"/>
        <end position="154"/>
    </location>
</feature>
<proteinExistence type="predicted"/>
<dbReference type="PANTHER" id="PTHR43451:SF1">
    <property type="entry name" value="ACETYLTRANSFERASE"/>
    <property type="match status" value="1"/>
</dbReference>